<organism evidence="9 10">
    <name type="scientific">Porphyra umbilicalis</name>
    <name type="common">Purple laver</name>
    <name type="synonym">Red alga</name>
    <dbReference type="NCBI Taxonomy" id="2786"/>
    <lineage>
        <taxon>Eukaryota</taxon>
        <taxon>Rhodophyta</taxon>
        <taxon>Bangiophyceae</taxon>
        <taxon>Bangiales</taxon>
        <taxon>Bangiaceae</taxon>
        <taxon>Porphyra</taxon>
    </lineage>
</organism>
<dbReference type="Pfam" id="PF00583">
    <property type="entry name" value="Acetyltransf_1"/>
    <property type="match status" value="1"/>
</dbReference>
<dbReference type="Gene3D" id="3.40.1160.10">
    <property type="entry name" value="Acetylglutamate kinase-like"/>
    <property type="match status" value="1"/>
</dbReference>
<accession>A0A1X6P6A5</accession>
<sequence>MLECAMEVCSVDRDEGEAAGEGGGVASAEAAGEGGGGTMAEAAGDGGGGTTAEAAGEGDGGTTTEAAAVVGDAPVAPVARPAPDVPPKVLPASTFQPLPGPPARDFTGLITETRVDESFVRSFRMSSPYISTHRSAVFVIHLPGALIREPLFHSVMQDVALLHVVGVRLVLVFGAREQIDERLTSEAHPSSMGPTGVRITDGRTLQVAKEAVGAVRIEVEAALARGVVNTPEGNGRSLSVICGNFYAARPVGVIAGEDYGFTGRVRRVEVDAIRRRLEAGDLLLVSSLGLSPSGQVFNCQSESVAAATAAQLSADKLIYLTAGEAVVDVRNGSMVQNLPLSSAVDFLAVHSAGTATASESDPSEAAAAPVDDLPDVFRLCLTESVGALKAGVRRAHLLNRFIDGVLLMEIFHRDGVGFMISRDLYEGIRAARMDDVAGIVEVIRPLEEAGILVPRSRASLEGAIGDFTVVERDGMIIACVSLTIAADEPQAAELGCFAVRPEYRKLGKGDALLGFIERKSYALGVRRLFILSTQSFHWFLERGFEEISVERVPESKRVKVDRSRKSKVYQKLLLGGRAVDEQELLKHL</sequence>
<evidence type="ECO:0000313" key="9">
    <source>
        <dbReference type="EMBL" id="OSX76275.1"/>
    </source>
</evidence>
<dbReference type="NCBIfam" id="NF003641">
    <property type="entry name" value="PRK05279.1"/>
    <property type="match status" value="1"/>
</dbReference>
<evidence type="ECO:0000256" key="1">
    <source>
        <dbReference type="ARBA" id="ARBA00004925"/>
    </source>
</evidence>
<reference evidence="9 10" key="1">
    <citation type="submission" date="2017-03" db="EMBL/GenBank/DDBJ databases">
        <title>WGS assembly of Porphyra umbilicalis.</title>
        <authorList>
            <person name="Brawley S.H."/>
            <person name="Blouin N.A."/>
            <person name="Ficko-Blean E."/>
            <person name="Wheeler G.L."/>
            <person name="Lohr M."/>
            <person name="Goodson H.V."/>
            <person name="Jenkins J.W."/>
            <person name="Blaby-Haas C.E."/>
            <person name="Helliwell K.E."/>
            <person name="Chan C."/>
            <person name="Marriage T."/>
            <person name="Bhattacharya D."/>
            <person name="Klein A.S."/>
            <person name="Badis Y."/>
            <person name="Brodie J."/>
            <person name="Cao Y."/>
            <person name="Collen J."/>
            <person name="Dittami S.M."/>
            <person name="Gachon C.M."/>
            <person name="Green B.R."/>
            <person name="Karpowicz S."/>
            <person name="Kim J.W."/>
            <person name="Kudahl U."/>
            <person name="Lin S."/>
            <person name="Michel G."/>
            <person name="Mittag M."/>
            <person name="Olson B.J."/>
            <person name="Pangilinan J."/>
            <person name="Peng Y."/>
            <person name="Qiu H."/>
            <person name="Shu S."/>
            <person name="Singer J.T."/>
            <person name="Smith A.G."/>
            <person name="Sprecher B.N."/>
            <person name="Wagner V."/>
            <person name="Wang W."/>
            <person name="Wang Z.-Y."/>
            <person name="Yan J."/>
            <person name="Yarish C."/>
            <person name="Zoeuner-Riek S."/>
            <person name="Zhuang Y."/>
            <person name="Zou Y."/>
            <person name="Lindquist E.A."/>
            <person name="Grimwood J."/>
            <person name="Barry K."/>
            <person name="Rokhsar D.S."/>
            <person name="Schmutz J."/>
            <person name="Stiller J.W."/>
            <person name="Grossman A.R."/>
            <person name="Prochnik S.E."/>
        </authorList>
    </citation>
    <scope>NUCLEOTIDE SEQUENCE [LARGE SCALE GENOMIC DNA]</scope>
    <source>
        <strain evidence="9">4086291</strain>
    </source>
</reference>
<dbReference type="Gene3D" id="3.40.630.30">
    <property type="match status" value="1"/>
</dbReference>
<dbReference type="SUPFAM" id="SSF55729">
    <property type="entry name" value="Acyl-CoA N-acyltransferases (Nat)"/>
    <property type="match status" value="1"/>
</dbReference>
<dbReference type="AlphaFoldDB" id="A0A1X6P6A5"/>
<dbReference type="HAMAP" id="MF_01105">
    <property type="entry name" value="N_acetyl_glu_synth"/>
    <property type="match status" value="1"/>
</dbReference>
<gene>
    <name evidence="9" type="ORF">BU14_0200s0029</name>
</gene>
<dbReference type="UniPathway" id="UPA00068">
    <property type="reaction ID" value="UER00106"/>
</dbReference>
<dbReference type="EMBL" id="KV918874">
    <property type="protein sequence ID" value="OSX76275.1"/>
    <property type="molecule type" value="Genomic_DNA"/>
</dbReference>
<feature type="domain" description="N-acetyltransferase" evidence="8">
    <location>
        <begin position="426"/>
        <end position="574"/>
    </location>
</feature>
<feature type="region of interest" description="Disordered" evidence="7">
    <location>
        <begin position="13"/>
        <end position="64"/>
    </location>
</feature>
<dbReference type="OrthoDB" id="438291at2759"/>
<comment type="similarity">
    <text evidence="2">Belongs to the acetyltransferase family. ArgA subfamily.</text>
</comment>
<dbReference type="SUPFAM" id="SSF53633">
    <property type="entry name" value="Carbamate kinase-like"/>
    <property type="match status" value="1"/>
</dbReference>
<dbReference type="NCBIfam" id="TIGR01890">
    <property type="entry name" value="N-Ac-Glu-synth"/>
    <property type="match status" value="1"/>
</dbReference>
<evidence type="ECO:0000259" key="8">
    <source>
        <dbReference type="PROSITE" id="PS51186"/>
    </source>
</evidence>
<dbReference type="PANTHER" id="PTHR30602:SF12">
    <property type="entry name" value="AMINO-ACID ACETYLTRANSFERASE NAGS1, CHLOROPLASTIC-RELATED"/>
    <property type="match status" value="1"/>
</dbReference>
<feature type="compositionally biased region" description="Gly residues" evidence="7">
    <location>
        <begin position="32"/>
        <end position="50"/>
    </location>
</feature>
<evidence type="ECO:0000313" key="10">
    <source>
        <dbReference type="Proteomes" id="UP000218209"/>
    </source>
</evidence>
<dbReference type="InterPro" id="IPR000182">
    <property type="entry name" value="GNAT_dom"/>
</dbReference>
<protein>
    <recommendedName>
        <fullName evidence="3">amino-acid N-acetyltransferase</fullName>
        <ecNumber evidence="3">2.3.1.1</ecNumber>
    </recommendedName>
</protein>
<dbReference type="PANTHER" id="PTHR30602">
    <property type="entry name" value="AMINO-ACID ACETYLTRANSFERASE"/>
    <property type="match status" value="1"/>
</dbReference>
<dbReference type="GO" id="GO:0004042">
    <property type="term" value="F:L-glutamate N-acetyltransferase activity"/>
    <property type="evidence" value="ECO:0007669"/>
    <property type="project" value="InterPro"/>
</dbReference>
<dbReference type="GO" id="GO:0006526">
    <property type="term" value="P:L-arginine biosynthetic process"/>
    <property type="evidence" value="ECO:0007669"/>
    <property type="project" value="UniProtKB-UniPathway"/>
</dbReference>
<dbReference type="Proteomes" id="UP000218209">
    <property type="component" value="Unassembled WGS sequence"/>
</dbReference>
<keyword evidence="4" id="KW-0808">Transferase</keyword>
<dbReference type="Pfam" id="PF00696">
    <property type="entry name" value="AA_kinase"/>
    <property type="match status" value="1"/>
</dbReference>
<dbReference type="InterPro" id="IPR001048">
    <property type="entry name" value="Asp/Glu/Uridylate_kinase"/>
</dbReference>
<dbReference type="GO" id="GO:0005737">
    <property type="term" value="C:cytoplasm"/>
    <property type="evidence" value="ECO:0007669"/>
    <property type="project" value="InterPro"/>
</dbReference>
<evidence type="ECO:0000256" key="6">
    <source>
        <dbReference type="ARBA" id="ARBA00048372"/>
    </source>
</evidence>
<dbReference type="InterPro" id="IPR036393">
    <property type="entry name" value="AceGlu_kinase-like_sf"/>
</dbReference>
<dbReference type="PROSITE" id="PS51186">
    <property type="entry name" value="GNAT"/>
    <property type="match status" value="1"/>
</dbReference>
<evidence type="ECO:0000256" key="7">
    <source>
        <dbReference type="SAM" id="MobiDB-lite"/>
    </source>
</evidence>
<comment type="catalytic activity">
    <reaction evidence="6">
        <text>L-glutamate + acetyl-CoA = N-acetyl-L-glutamate + CoA + H(+)</text>
        <dbReference type="Rhea" id="RHEA:24292"/>
        <dbReference type="ChEBI" id="CHEBI:15378"/>
        <dbReference type="ChEBI" id="CHEBI:29985"/>
        <dbReference type="ChEBI" id="CHEBI:44337"/>
        <dbReference type="ChEBI" id="CHEBI:57287"/>
        <dbReference type="ChEBI" id="CHEBI:57288"/>
        <dbReference type="EC" id="2.3.1.1"/>
    </reaction>
</comment>
<name>A0A1X6P6A5_PORUM</name>
<dbReference type="CDD" id="cd04301">
    <property type="entry name" value="NAT_SF"/>
    <property type="match status" value="1"/>
</dbReference>
<evidence type="ECO:0000256" key="4">
    <source>
        <dbReference type="ARBA" id="ARBA00022679"/>
    </source>
</evidence>
<dbReference type="InterPro" id="IPR016181">
    <property type="entry name" value="Acyl_CoA_acyltransferase"/>
</dbReference>
<dbReference type="EC" id="2.3.1.1" evidence="3"/>
<keyword evidence="5" id="KW-0012">Acyltransferase</keyword>
<comment type="pathway">
    <text evidence="1">Amino-acid biosynthesis; L-arginine biosynthesis; N(2)-acetyl-L-ornithine from L-glutamate: step 1/4.</text>
</comment>
<evidence type="ECO:0000256" key="3">
    <source>
        <dbReference type="ARBA" id="ARBA00012697"/>
    </source>
</evidence>
<dbReference type="InterPro" id="IPR010167">
    <property type="entry name" value="NH2A_AcTrfase"/>
</dbReference>
<evidence type="ECO:0000256" key="2">
    <source>
        <dbReference type="ARBA" id="ARBA00009145"/>
    </source>
</evidence>
<proteinExistence type="inferred from homology"/>
<evidence type="ECO:0000256" key="5">
    <source>
        <dbReference type="ARBA" id="ARBA00023315"/>
    </source>
</evidence>
<keyword evidence="10" id="KW-1185">Reference proteome</keyword>